<name>A0A1H3D863_9RHOB</name>
<dbReference type="EMBL" id="FNOM01000012">
    <property type="protein sequence ID" value="SDX62595.1"/>
    <property type="molecule type" value="Genomic_DNA"/>
</dbReference>
<dbReference type="InterPro" id="IPR012349">
    <property type="entry name" value="Split_barrel_FMN-bd"/>
</dbReference>
<dbReference type="STRING" id="564137.SAMN04488238_11232"/>
<evidence type="ECO:0000313" key="3">
    <source>
        <dbReference type="Proteomes" id="UP000198539"/>
    </source>
</evidence>
<dbReference type="SUPFAM" id="SSF50475">
    <property type="entry name" value="FMN-binding split barrel"/>
    <property type="match status" value="1"/>
</dbReference>
<dbReference type="InterPro" id="IPR011576">
    <property type="entry name" value="Pyridox_Oxase_N"/>
</dbReference>
<dbReference type="OrthoDB" id="7867371at2"/>
<accession>A0A1H3D863</accession>
<dbReference type="Pfam" id="PF01243">
    <property type="entry name" value="PNPOx_N"/>
    <property type="match status" value="1"/>
</dbReference>
<feature type="domain" description="Pyridoxamine 5'-phosphate oxidase N-terminal" evidence="1">
    <location>
        <begin position="9"/>
        <end position="117"/>
    </location>
</feature>
<dbReference type="RefSeq" id="WP_092891710.1">
    <property type="nucleotide sequence ID" value="NZ_CP061498.1"/>
</dbReference>
<protein>
    <recommendedName>
        <fullName evidence="1">Pyridoxamine 5'-phosphate oxidase N-terminal domain-containing protein</fullName>
    </recommendedName>
</protein>
<reference evidence="2 3" key="1">
    <citation type="submission" date="2016-10" db="EMBL/GenBank/DDBJ databases">
        <authorList>
            <person name="de Groot N.N."/>
        </authorList>
    </citation>
    <scope>NUCLEOTIDE SEQUENCE [LARGE SCALE GENOMIC DNA]</scope>
    <source>
        <strain evidence="2 3">CGMCC 1.8894</strain>
    </source>
</reference>
<evidence type="ECO:0000313" key="2">
    <source>
        <dbReference type="EMBL" id="SDX62595.1"/>
    </source>
</evidence>
<dbReference type="AlphaFoldDB" id="A0A1H3D863"/>
<gene>
    <name evidence="2" type="ORF">SAMN04488238_11232</name>
</gene>
<sequence length="152" mass="16367">MSAGSSAPEKAVLCWLATVDADNRPNVSPKEIYAQTGADRLVIADIASARSVRNIRANPAVCVSLIDVFLQRGRKLEGQAEIIAPDHPGFTELAAPLVAMTGGKFPIRHVISLHIARTTPILAPSYRHTPDRSVADLQADAYQTYGVQPIQK</sequence>
<organism evidence="2 3">
    <name type="scientific">Roseicitreum antarcticum</name>
    <dbReference type="NCBI Taxonomy" id="564137"/>
    <lineage>
        <taxon>Bacteria</taxon>
        <taxon>Pseudomonadati</taxon>
        <taxon>Pseudomonadota</taxon>
        <taxon>Alphaproteobacteria</taxon>
        <taxon>Rhodobacterales</taxon>
        <taxon>Paracoccaceae</taxon>
        <taxon>Roseicitreum</taxon>
    </lineage>
</organism>
<dbReference type="Proteomes" id="UP000198539">
    <property type="component" value="Unassembled WGS sequence"/>
</dbReference>
<evidence type="ECO:0000259" key="1">
    <source>
        <dbReference type="Pfam" id="PF01243"/>
    </source>
</evidence>
<proteinExistence type="predicted"/>
<keyword evidence="3" id="KW-1185">Reference proteome</keyword>
<dbReference type="Gene3D" id="2.30.110.10">
    <property type="entry name" value="Electron Transport, Fmn-binding Protein, Chain A"/>
    <property type="match status" value="1"/>
</dbReference>